<proteinExistence type="predicted"/>
<dbReference type="RefSeq" id="WP_301226012.1">
    <property type="nucleotide sequence ID" value="NZ_JAROCG010000001.1"/>
</dbReference>
<evidence type="ECO:0000313" key="2">
    <source>
        <dbReference type="EMBL" id="MDN4610648.1"/>
    </source>
</evidence>
<sequence>MFLAFVGLATVVPQGLVLPVVLLSSLVAVPAAIAVPFEACRIAWLARLGAYVGVRTLPIYLLHPLVLCSVAFLPGVPAVERLVSTVPGDALYPLGLTVAVIVVSLAIHELLRAIPANPLFRLPAGLARSLTTA</sequence>
<dbReference type="EMBL" id="JAROCG010000001">
    <property type="protein sequence ID" value="MDN4610648.1"/>
    <property type="molecule type" value="Genomic_DNA"/>
</dbReference>
<dbReference type="Proteomes" id="UP001174209">
    <property type="component" value="Unassembled WGS sequence"/>
</dbReference>
<gene>
    <name evidence="2" type="ORF">P5G52_07165</name>
</gene>
<keyword evidence="1" id="KW-0812">Transmembrane</keyword>
<evidence type="ECO:0000313" key="3">
    <source>
        <dbReference type="Proteomes" id="UP001174209"/>
    </source>
</evidence>
<keyword evidence="3" id="KW-1185">Reference proteome</keyword>
<keyword evidence="1" id="KW-1133">Transmembrane helix</keyword>
<reference evidence="2" key="1">
    <citation type="submission" date="2023-06" db="EMBL/GenBank/DDBJ databases">
        <title>MT1 and MT2 Draft Genomes of Novel Species.</title>
        <authorList>
            <person name="Venkateswaran K."/>
        </authorList>
    </citation>
    <scope>NUCLEOTIDE SEQUENCE</scope>
    <source>
        <strain evidence="2">IIF3SC-B10</strain>
    </source>
</reference>
<comment type="caution">
    <text evidence="2">The sequence shown here is derived from an EMBL/GenBank/DDBJ whole genome shotgun (WGS) entry which is preliminary data.</text>
</comment>
<keyword evidence="1" id="KW-0472">Membrane</keyword>
<organism evidence="2 3">
    <name type="scientific">Arthrobacter burdickii</name>
    <dbReference type="NCBI Taxonomy" id="3035920"/>
    <lineage>
        <taxon>Bacteria</taxon>
        <taxon>Bacillati</taxon>
        <taxon>Actinomycetota</taxon>
        <taxon>Actinomycetes</taxon>
        <taxon>Micrococcales</taxon>
        <taxon>Micrococcaceae</taxon>
        <taxon>Arthrobacter</taxon>
    </lineage>
</organism>
<feature type="transmembrane region" description="Helical" evidence="1">
    <location>
        <begin position="91"/>
        <end position="111"/>
    </location>
</feature>
<name>A0ABT8K0U4_9MICC</name>
<accession>A0ABT8K0U4</accession>
<evidence type="ECO:0008006" key="4">
    <source>
        <dbReference type="Google" id="ProtNLM"/>
    </source>
</evidence>
<feature type="transmembrane region" description="Helical" evidence="1">
    <location>
        <begin position="58"/>
        <end position="79"/>
    </location>
</feature>
<evidence type="ECO:0000256" key="1">
    <source>
        <dbReference type="SAM" id="Phobius"/>
    </source>
</evidence>
<protein>
    <recommendedName>
        <fullName evidence="4">Acyltransferase</fullName>
    </recommendedName>
</protein>